<keyword evidence="5 7" id="KW-1133">Transmembrane helix</keyword>
<keyword evidence="3" id="KW-0813">Transport</keyword>
<keyword evidence="9" id="KW-1185">Reference proteome</keyword>
<accession>A0A261UG02</accession>
<feature type="transmembrane region" description="Helical" evidence="7">
    <location>
        <begin position="371"/>
        <end position="395"/>
    </location>
</feature>
<dbReference type="OrthoDB" id="9805749at2"/>
<evidence type="ECO:0000256" key="6">
    <source>
        <dbReference type="ARBA" id="ARBA00023136"/>
    </source>
</evidence>
<feature type="transmembrane region" description="Helical" evidence="7">
    <location>
        <begin position="115"/>
        <end position="143"/>
    </location>
</feature>
<dbReference type="AlphaFoldDB" id="A0A261UG02"/>
<comment type="caution">
    <text evidence="8">The sequence shown here is derived from an EMBL/GenBank/DDBJ whole genome shotgun (WGS) entry which is preliminary data.</text>
</comment>
<evidence type="ECO:0008006" key="10">
    <source>
        <dbReference type="Google" id="ProtNLM"/>
    </source>
</evidence>
<dbReference type="EMBL" id="NEVS01000004">
    <property type="protein sequence ID" value="OZI60859.1"/>
    <property type="molecule type" value="Genomic_DNA"/>
</dbReference>
<dbReference type="GO" id="GO:0005886">
    <property type="term" value="C:plasma membrane"/>
    <property type="evidence" value="ECO:0007669"/>
    <property type="project" value="TreeGrafter"/>
</dbReference>
<evidence type="ECO:0000313" key="8">
    <source>
        <dbReference type="EMBL" id="OZI60859.1"/>
    </source>
</evidence>
<keyword evidence="6 7" id="KW-0472">Membrane</keyword>
<evidence type="ECO:0000256" key="2">
    <source>
        <dbReference type="ARBA" id="ARBA00008821"/>
    </source>
</evidence>
<dbReference type="PANTHER" id="PTHR42810:SF2">
    <property type="entry name" value="PURINE PERMEASE C1399.01C-RELATED"/>
    <property type="match status" value="1"/>
</dbReference>
<protein>
    <recommendedName>
        <fullName evidence="10">Xanthine/uracil permease</fullName>
    </recommendedName>
</protein>
<evidence type="ECO:0000256" key="7">
    <source>
        <dbReference type="SAM" id="Phobius"/>
    </source>
</evidence>
<feature type="transmembrane region" description="Helical" evidence="7">
    <location>
        <begin position="77"/>
        <end position="95"/>
    </location>
</feature>
<evidence type="ECO:0000256" key="3">
    <source>
        <dbReference type="ARBA" id="ARBA00022448"/>
    </source>
</evidence>
<sequence>MRPKVRAPAMPLRSLLRLPHVHANRRPADLMYAANERPPLGTLLGLAAQHTATALAFVAYVLATARIANLPQDATQSLVTATVLGMAIATILQAYGGRLGAGALIVHLPDPIVMIAAASVIAVQGGGVLAAIGLANGVAGLLIGQAIPRLRAFFPPTIAGVVVCVTGISLIEPAFHHATGFTPAQAAAGTRLRFDGVDILISGVTLAVIVALSVWGTRRTKLFALLAGLAAGVVLAGLLGRLTGGELLANAPVFGLPHVPTPDLHIEPAILVAIVLLAVMVQLDTLGTVVLMSKMEDADWRRADMRRVSGGIRAGSLSNILAGFLGGLPSGTSSANIALCHISRSTTRYAGLVAGILLALVAFLPKSTVALTLIPTPVVGAVETYAAAYLIVSGIELIASRAMDARATFMVGLSMVAGVGTILLPDVAEQAPPSMRILAESGVVVAGVVAILLNLLFRLGVSRRDEQPLVPLPRNQGGAAMDLGTAVVTFVEESGARWGARRDAVQRAAEAALEATEAVLAAGGDRTVTAIRGSFDEFNLDIELIHTGEPLHLGIAAPASPSLLDTSDEEFQAELDRALRGVSTVLLRRLADRLTTGKRDGRAFLRLHFDH</sequence>
<name>A0A261UG02_9BORD</name>
<comment type="similarity">
    <text evidence="2">Belongs to the nucleobase:cation symporter-2 (NCS2) (TC 2.A.40) family.</text>
</comment>
<evidence type="ECO:0000256" key="4">
    <source>
        <dbReference type="ARBA" id="ARBA00022692"/>
    </source>
</evidence>
<reference evidence="9" key="1">
    <citation type="submission" date="2017-05" db="EMBL/GenBank/DDBJ databases">
        <title>Complete and WGS of Bordetella genogroups.</title>
        <authorList>
            <person name="Spilker T."/>
            <person name="Lipuma J."/>
        </authorList>
    </citation>
    <scope>NUCLEOTIDE SEQUENCE [LARGE SCALE GENOMIC DNA]</scope>
    <source>
        <strain evidence="9">AU8856</strain>
    </source>
</reference>
<dbReference type="Pfam" id="PF00860">
    <property type="entry name" value="Xan_ur_permease"/>
    <property type="match status" value="1"/>
</dbReference>
<feature type="transmembrane region" description="Helical" evidence="7">
    <location>
        <begin position="269"/>
        <end position="292"/>
    </location>
</feature>
<evidence type="ECO:0000256" key="5">
    <source>
        <dbReference type="ARBA" id="ARBA00022989"/>
    </source>
</evidence>
<feature type="transmembrane region" description="Helical" evidence="7">
    <location>
        <begin position="437"/>
        <end position="457"/>
    </location>
</feature>
<dbReference type="NCBIfam" id="NF037981">
    <property type="entry name" value="NCS2_1"/>
    <property type="match status" value="1"/>
</dbReference>
<evidence type="ECO:0000256" key="1">
    <source>
        <dbReference type="ARBA" id="ARBA00004141"/>
    </source>
</evidence>
<comment type="subcellular location">
    <subcellularLocation>
        <location evidence="1">Membrane</location>
        <topology evidence="1">Multi-pass membrane protein</topology>
    </subcellularLocation>
</comment>
<feature type="transmembrane region" description="Helical" evidence="7">
    <location>
        <begin position="222"/>
        <end position="240"/>
    </location>
</feature>
<proteinExistence type="inferred from homology"/>
<gene>
    <name evidence="8" type="ORF">CAL28_15945</name>
</gene>
<dbReference type="PANTHER" id="PTHR42810">
    <property type="entry name" value="PURINE PERMEASE C1399.01C-RELATED"/>
    <property type="match status" value="1"/>
</dbReference>
<feature type="transmembrane region" description="Helical" evidence="7">
    <location>
        <begin position="150"/>
        <end position="171"/>
    </location>
</feature>
<keyword evidence="4 7" id="KW-0812">Transmembrane</keyword>
<dbReference type="Proteomes" id="UP000215767">
    <property type="component" value="Unassembled WGS sequence"/>
</dbReference>
<dbReference type="GO" id="GO:0042907">
    <property type="term" value="F:xanthine transmembrane transporter activity"/>
    <property type="evidence" value="ECO:0007669"/>
    <property type="project" value="TreeGrafter"/>
</dbReference>
<dbReference type="InterPro" id="IPR006043">
    <property type="entry name" value="NCS2"/>
</dbReference>
<feature type="transmembrane region" description="Helical" evidence="7">
    <location>
        <begin position="407"/>
        <end position="425"/>
    </location>
</feature>
<organism evidence="8 9">
    <name type="scientific">Bordetella genomosp. 11</name>
    <dbReference type="NCBI Taxonomy" id="1416808"/>
    <lineage>
        <taxon>Bacteria</taxon>
        <taxon>Pseudomonadati</taxon>
        <taxon>Pseudomonadota</taxon>
        <taxon>Betaproteobacteria</taxon>
        <taxon>Burkholderiales</taxon>
        <taxon>Alcaligenaceae</taxon>
        <taxon>Bordetella</taxon>
    </lineage>
</organism>
<feature type="transmembrane region" description="Helical" evidence="7">
    <location>
        <begin position="47"/>
        <end position="65"/>
    </location>
</feature>
<feature type="transmembrane region" description="Helical" evidence="7">
    <location>
        <begin position="349"/>
        <end position="365"/>
    </location>
</feature>
<evidence type="ECO:0000313" key="9">
    <source>
        <dbReference type="Proteomes" id="UP000215767"/>
    </source>
</evidence>
<feature type="transmembrane region" description="Helical" evidence="7">
    <location>
        <begin position="199"/>
        <end position="215"/>
    </location>
</feature>